<dbReference type="GO" id="GO:0020037">
    <property type="term" value="F:heme binding"/>
    <property type="evidence" value="ECO:0007669"/>
    <property type="project" value="InterPro"/>
</dbReference>
<keyword evidence="7" id="KW-0503">Monooxygenase</keyword>
<accession>A0A4Q4PZ30</accession>
<dbReference type="InterPro" id="IPR036396">
    <property type="entry name" value="Cyt_P450_sf"/>
</dbReference>
<reference evidence="9" key="1">
    <citation type="journal article" date="2019" name="bioRxiv">
        <title>Genomics, evolutionary history and diagnostics of the Alternaria alternata species group including apple and Asian pear pathotypes.</title>
        <authorList>
            <person name="Armitage A.D."/>
            <person name="Cockerton H.M."/>
            <person name="Sreenivasaprasad S."/>
            <person name="Woodhall J.W."/>
            <person name="Lane C.R."/>
            <person name="Harrison R.J."/>
            <person name="Clarkson J.P."/>
        </authorList>
    </citation>
    <scope>NUCLEOTIDE SEQUENCE [LARGE SCALE GENOMIC DNA]</scope>
    <source>
        <strain evidence="9">RGR 97.0016</strain>
    </source>
</reference>
<dbReference type="GO" id="GO:0004497">
    <property type="term" value="F:monooxygenase activity"/>
    <property type="evidence" value="ECO:0007669"/>
    <property type="project" value="UniProtKB-KW"/>
</dbReference>
<evidence type="ECO:0000256" key="1">
    <source>
        <dbReference type="ARBA" id="ARBA00001971"/>
    </source>
</evidence>
<dbReference type="PANTHER" id="PTHR46206">
    <property type="entry name" value="CYTOCHROME P450"/>
    <property type="match status" value="1"/>
</dbReference>
<evidence type="ECO:0000256" key="6">
    <source>
        <dbReference type="ARBA" id="ARBA00023004"/>
    </source>
</evidence>
<dbReference type="SUPFAM" id="SSF48264">
    <property type="entry name" value="Cytochrome P450"/>
    <property type="match status" value="1"/>
</dbReference>
<dbReference type="GO" id="GO:0016705">
    <property type="term" value="F:oxidoreductase activity, acting on paired donors, with incorporation or reduction of molecular oxygen"/>
    <property type="evidence" value="ECO:0007669"/>
    <property type="project" value="InterPro"/>
</dbReference>
<keyword evidence="4" id="KW-0479">Metal-binding</keyword>
<dbReference type="Gene3D" id="1.10.630.10">
    <property type="entry name" value="Cytochrome P450"/>
    <property type="match status" value="1"/>
</dbReference>
<gene>
    <name evidence="8" type="ORF">AA0113_g12107</name>
</gene>
<dbReference type="OrthoDB" id="1844152at2759"/>
<keyword evidence="9" id="KW-1185">Reference proteome</keyword>
<comment type="caution">
    <text evidence="8">The sequence shown here is derived from an EMBL/GenBank/DDBJ whole genome shotgun (WGS) entry which is preliminary data.</text>
</comment>
<evidence type="ECO:0000256" key="3">
    <source>
        <dbReference type="ARBA" id="ARBA00022617"/>
    </source>
</evidence>
<evidence type="ECO:0000313" key="8">
    <source>
        <dbReference type="EMBL" id="RYO28946.1"/>
    </source>
</evidence>
<protein>
    <submittedName>
        <fullName evidence="8">Uncharacterized protein</fullName>
    </submittedName>
</protein>
<evidence type="ECO:0000256" key="7">
    <source>
        <dbReference type="ARBA" id="ARBA00023033"/>
    </source>
</evidence>
<comment type="similarity">
    <text evidence="2">Belongs to the cytochrome P450 family.</text>
</comment>
<keyword evidence="5" id="KW-0560">Oxidoreductase</keyword>
<dbReference type="PANTHER" id="PTHR46206:SF2">
    <property type="entry name" value="CYTOCHROME P450 MONOOXYGENASE AUSG-RELATED"/>
    <property type="match status" value="1"/>
</dbReference>
<keyword evidence="6" id="KW-0408">Iron</keyword>
<name>A0A4Q4PZ30_9PLEO</name>
<dbReference type="InterPro" id="IPR001128">
    <property type="entry name" value="Cyt_P450"/>
</dbReference>
<dbReference type="Proteomes" id="UP000293823">
    <property type="component" value="Unassembled WGS sequence"/>
</dbReference>
<evidence type="ECO:0000313" key="9">
    <source>
        <dbReference type="Proteomes" id="UP000293823"/>
    </source>
</evidence>
<organism evidence="8 9">
    <name type="scientific">Alternaria arborescens</name>
    <dbReference type="NCBI Taxonomy" id="156630"/>
    <lineage>
        <taxon>Eukaryota</taxon>
        <taxon>Fungi</taxon>
        <taxon>Dikarya</taxon>
        <taxon>Ascomycota</taxon>
        <taxon>Pezizomycotina</taxon>
        <taxon>Dothideomycetes</taxon>
        <taxon>Pleosporomycetidae</taxon>
        <taxon>Pleosporales</taxon>
        <taxon>Pleosporineae</taxon>
        <taxon>Pleosporaceae</taxon>
        <taxon>Alternaria</taxon>
        <taxon>Alternaria sect. Alternaria</taxon>
    </lineage>
</organism>
<dbReference type="EMBL" id="PEJP01000085">
    <property type="protein sequence ID" value="RYO28946.1"/>
    <property type="molecule type" value="Genomic_DNA"/>
</dbReference>
<dbReference type="GO" id="GO:0005506">
    <property type="term" value="F:iron ion binding"/>
    <property type="evidence" value="ECO:0007669"/>
    <property type="project" value="InterPro"/>
</dbReference>
<dbReference type="Pfam" id="PF00067">
    <property type="entry name" value="p450"/>
    <property type="match status" value="1"/>
</dbReference>
<sequence length="110" mass="12770">MTDITYYPEILGPLEKEILAVRGQEAWTKSALSKMQLLDSTIKESQRVKPIQITTMLRSTLEDYTLPDRTLVPKDHLISVSTHAMRDPQVNKDATTWDGYRFLRWCQKLC</sequence>
<proteinExistence type="inferred from homology"/>
<evidence type="ECO:0000256" key="4">
    <source>
        <dbReference type="ARBA" id="ARBA00022723"/>
    </source>
</evidence>
<evidence type="ECO:0000256" key="2">
    <source>
        <dbReference type="ARBA" id="ARBA00010617"/>
    </source>
</evidence>
<evidence type="ECO:0000256" key="5">
    <source>
        <dbReference type="ARBA" id="ARBA00023002"/>
    </source>
</evidence>
<comment type="cofactor">
    <cofactor evidence="1">
        <name>heme</name>
        <dbReference type="ChEBI" id="CHEBI:30413"/>
    </cofactor>
</comment>
<keyword evidence="3" id="KW-0349">Heme</keyword>
<dbReference type="AlphaFoldDB" id="A0A4Q4PZ30"/>